<proteinExistence type="predicted"/>
<gene>
    <name evidence="2" type="ORF">H7849_16520</name>
</gene>
<dbReference type="AlphaFoldDB" id="A0A7G8BDV5"/>
<accession>A0A7G8BDV5</accession>
<sequence length="90" mass="10433">MSRKKYLFAGSNPGGERAAAIYTLLGTAKLNGFDPELYLCHVLEWVADHPINLIYELLPWNLSTRLIPTIRRKRLCHRNCSSYQSIPRFR</sequence>
<protein>
    <submittedName>
        <fullName evidence="2">Transposase domain-containing protein</fullName>
    </submittedName>
</protein>
<dbReference type="Proteomes" id="UP000515312">
    <property type="component" value="Chromosome"/>
</dbReference>
<dbReference type="EMBL" id="CP060394">
    <property type="protein sequence ID" value="QNI30725.1"/>
    <property type="molecule type" value="Genomic_DNA"/>
</dbReference>
<dbReference type="InterPro" id="IPR039552">
    <property type="entry name" value="IS66_C"/>
</dbReference>
<dbReference type="Pfam" id="PF13817">
    <property type="entry name" value="DDE_Tnp_IS66_C"/>
    <property type="match status" value="1"/>
</dbReference>
<keyword evidence="3" id="KW-1185">Reference proteome</keyword>
<organism evidence="2 3">
    <name type="scientific">Alloacidobacterium dinghuense</name>
    <dbReference type="NCBI Taxonomy" id="2763107"/>
    <lineage>
        <taxon>Bacteria</taxon>
        <taxon>Pseudomonadati</taxon>
        <taxon>Acidobacteriota</taxon>
        <taxon>Terriglobia</taxon>
        <taxon>Terriglobales</taxon>
        <taxon>Acidobacteriaceae</taxon>
        <taxon>Alloacidobacterium</taxon>
    </lineage>
</organism>
<evidence type="ECO:0000259" key="1">
    <source>
        <dbReference type="Pfam" id="PF13817"/>
    </source>
</evidence>
<name>A0A7G8BDV5_9BACT</name>
<evidence type="ECO:0000313" key="2">
    <source>
        <dbReference type="EMBL" id="QNI30725.1"/>
    </source>
</evidence>
<evidence type="ECO:0000313" key="3">
    <source>
        <dbReference type="Proteomes" id="UP000515312"/>
    </source>
</evidence>
<dbReference type="KEGG" id="adin:H7849_16520"/>
<feature type="domain" description="Transposase IS66 C-terminal" evidence="1">
    <location>
        <begin position="23"/>
        <end position="60"/>
    </location>
</feature>
<reference evidence="2 3" key="1">
    <citation type="submission" date="2020-08" db="EMBL/GenBank/DDBJ databases">
        <title>Edaphobacter telluris sp. nov. and Acidobacterium dinghuensis sp. nov., two acidobacteria isolated from forest soil.</title>
        <authorList>
            <person name="Fu J."/>
            <person name="Qiu L."/>
        </authorList>
    </citation>
    <scope>NUCLEOTIDE SEQUENCE [LARGE SCALE GENOMIC DNA]</scope>
    <source>
        <strain evidence="2">4Y35</strain>
    </source>
</reference>